<gene>
    <name evidence="2" type="ORF">Gotri_006211</name>
</gene>
<dbReference type="EMBL" id="JABEZW010000010">
    <property type="protein sequence ID" value="MBA0778340.1"/>
    <property type="molecule type" value="Genomic_DNA"/>
</dbReference>
<proteinExistence type="predicted"/>
<comment type="caution">
    <text evidence="2">The sequence shown here is derived from an EMBL/GenBank/DDBJ whole genome shotgun (WGS) entry which is preliminary data.</text>
</comment>
<dbReference type="Proteomes" id="UP000593568">
    <property type="component" value="Unassembled WGS sequence"/>
</dbReference>
<protein>
    <recommendedName>
        <fullName evidence="1">DUF4283 domain-containing protein</fullName>
    </recommendedName>
</protein>
<feature type="domain" description="DUF4283" evidence="1">
    <location>
        <begin position="23"/>
        <end position="80"/>
    </location>
</feature>
<keyword evidence="3" id="KW-1185">Reference proteome</keyword>
<dbReference type="Pfam" id="PF14111">
    <property type="entry name" value="DUF4283"/>
    <property type="match status" value="1"/>
</dbReference>
<evidence type="ECO:0000313" key="2">
    <source>
        <dbReference type="EMBL" id="MBA0778340.1"/>
    </source>
</evidence>
<dbReference type="AlphaFoldDB" id="A0A7J9EZC4"/>
<evidence type="ECO:0000259" key="1">
    <source>
        <dbReference type="Pfam" id="PF14111"/>
    </source>
</evidence>
<name>A0A7J9EZC4_9ROSI</name>
<accession>A0A7J9EZC4</accession>
<sequence length="228" mass="26129">MEHELANLSFDDEEKEGLVVPTESTMANVWHHVRGAQISDLGDKHFLFKFFHRMDLERVINKAPKTYNKNLLVFHRLERGEDQVKVPLLYVSFWVQVHDLPMGLFSEVMARHRLGHSDSFCQLCMSREEETIELGWDLSIQAQSRRAATMSSDIGIKRDPMLGINLEGSGVSILRADGCGNQLREHLNMEHDGEEIHVENIDGKKRLRNDMGDYVTTGMENLVLVRGE</sequence>
<dbReference type="InterPro" id="IPR025558">
    <property type="entry name" value="DUF4283"/>
</dbReference>
<evidence type="ECO:0000313" key="3">
    <source>
        <dbReference type="Proteomes" id="UP000593568"/>
    </source>
</evidence>
<organism evidence="2 3">
    <name type="scientific">Gossypium trilobum</name>
    <dbReference type="NCBI Taxonomy" id="34281"/>
    <lineage>
        <taxon>Eukaryota</taxon>
        <taxon>Viridiplantae</taxon>
        <taxon>Streptophyta</taxon>
        <taxon>Embryophyta</taxon>
        <taxon>Tracheophyta</taxon>
        <taxon>Spermatophyta</taxon>
        <taxon>Magnoliopsida</taxon>
        <taxon>eudicotyledons</taxon>
        <taxon>Gunneridae</taxon>
        <taxon>Pentapetalae</taxon>
        <taxon>rosids</taxon>
        <taxon>malvids</taxon>
        <taxon>Malvales</taxon>
        <taxon>Malvaceae</taxon>
        <taxon>Malvoideae</taxon>
        <taxon>Gossypium</taxon>
    </lineage>
</organism>
<reference evidence="2 3" key="1">
    <citation type="journal article" date="2019" name="Genome Biol. Evol.">
        <title>Insights into the evolution of the New World diploid cottons (Gossypium, subgenus Houzingenia) based on genome sequencing.</title>
        <authorList>
            <person name="Grover C.E."/>
            <person name="Arick M.A. 2nd"/>
            <person name="Thrash A."/>
            <person name="Conover J.L."/>
            <person name="Sanders W.S."/>
            <person name="Peterson D.G."/>
            <person name="Frelichowski J.E."/>
            <person name="Scheffler J.A."/>
            <person name="Scheffler B.E."/>
            <person name="Wendel J.F."/>
        </authorList>
    </citation>
    <scope>NUCLEOTIDE SEQUENCE [LARGE SCALE GENOMIC DNA]</scope>
    <source>
        <strain evidence="2">8</strain>
        <tissue evidence="2">Leaf</tissue>
    </source>
</reference>